<feature type="transmembrane region" description="Helical" evidence="5">
    <location>
        <begin position="209"/>
        <end position="234"/>
    </location>
</feature>
<dbReference type="SUPFAM" id="SSF103473">
    <property type="entry name" value="MFS general substrate transporter"/>
    <property type="match status" value="1"/>
</dbReference>
<proteinExistence type="predicted"/>
<evidence type="ECO:0000313" key="7">
    <source>
        <dbReference type="EMBL" id="CCO47731.1"/>
    </source>
</evidence>
<feature type="transmembrane region" description="Helical" evidence="5">
    <location>
        <begin position="365"/>
        <end position="382"/>
    </location>
</feature>
<dbReference type="Pfam" id="PF07690">
    <property type="entry name" value="MFS_1"/>
    <property type="match status" value="1"/>
</dbReference>
<evidence type="ECO:0000256" key="5">
    <source>
        <dbReference type="SAM" id="Phobius"/>
    </source>
</evidence>
<dbReference type="PANTHER" id="PTHR23546">
    <property type="entry name" value="TRANSPORT PROTEIN"/>
    <property type="match status" value="1"/>
</dbReference>
<accession>A0AAV2VSW1</accession>
<feature type="transmembrane region" description="Helical" evidence="5">
    <location>
        <begin position="274"/>
        <end position="297"/>
    </location>
</feature>
<dbReference type="GO" id="GO:0016020">
    <property type="term" value="C:membrane"/>
    <property type="evidence" value="ECO:0007669"/>
    <property type="project" value="UniProtKB-SubCell"/>
</dbReference>
<keyword evidence="2 5" id="KW-0812">Transmembrane</keyword>
<gene>
    <name evidence="7" type="ORF">VIBNISOn1_340046</name>
</gene>
<keyword evidence="3 5" id="KW-1133">Transmembrane helix</keyword>
<feature type="transmembrane region" description="Helical" evidence="5">
    <location>
        <begin position="100"/>
        <end position="127"/>
    </location>
</feature>
<dbReference type="InterPro" id="IPR036259">
    <property type="entry name" value="MFS_trans_sf"/>
</dbReference>
<feature type="transmembrane region" description="Helical" evidence="5">
    <location>
        <begin position="246"/>
        <end position="267"/>
    </location>
</feature>
<name>A0AAV2VSW1_9VIBR</name>
<comment type="subcellular location">
    <subcellularLocation>
        <location evidence="1">Membrane</location>
        <topology evidence="1">Multi-pass membrane protein</topology>
    </subcellularLocation>
</comment>
<feature type="transmembrane region" description="Helical" evidence="5">
    <location>
        <begin position="139"/>
        <end position="162"/>
    </location>
</feature>
<evidence type="ECO:0000256" key="4">
    <source>
        <dbReference type="ARBA" id="ARBA00023136"/>
    </source>
</evidence>
<dbReference type="InterPro" id="IPR020846">
    <property type="entry name" value="MFS_dom"/>
</dbReference>
<reference evidence="7 8" key="1">
    <citation type="journal article" date="2013" name="ISME J.">
        <title>Comparative genomics of pathogenic lineages of Vibrio nigripulchritudo identifies virulence-associated traits.</title>
        <authorList>
            <person name="Goudenege D."/>
            <person name="Labreuche Y."/>
            <person name="Krin E."/>
            <person name="Ansquer D."/>
            <person name="Mangenot S."/>
            <person name="Calteau A."/>
            <person name="Medigue C."/>
            <person name="Mazel D."/>
            <person name="Polz M.F."/>
            <person name="Le Roux F."/>
        </authorList>
    </citation>
    <scope>NUCLEOTIDE SEQUENCE [LARGE SCALE GENOMIC DNA]</scope>
    <source>
        <strain evidence="7 8">SOn1</strain>
    </source>
</reference>
<dbReference type="AlphaFoldDB" id="A0AAV2VSW1"/>
<evidence type="ECO:0000256" key="1">
    <source>
        <dbReference type="ARBA" id="ARBA00004141"/>
    </source>
</evidence>
<dbReference type="CDD" id="cd17330">
    <property type="entry name" value="MFS_SLC46_TetA_like"/>
    <property type="match status" value="1"/>
</dbReference>
<dbReference type="PANTHER" id="PTHR23546:SF1">
    <property type="entry name" value="MEMBRANE PROTEIN"/>
    <property type="match status" value="1"/>
</dbReference>
<protein>
    <submittedName>
        <fullName evidence="7">TETRACYCLINE-EFFLUX TRANSPORTER</fullName>
    </submittedName>
</protein>
<dbReference type="InterPro" id="IPR001958">
    <property type="entry name" value="Tet-R_TetA/multi-R_MdtG-like"/>
</dbReference>
<dbReference type="PROSITE" id="PS50850">
    <property type="entry name" value="MFS"/>
    <property type="match status" value="1"/>
</dbReference>
<dbReference type="EMBL" id="CAOF01000125">
    <property type="protein sequence ID" value="CCO47731.1"/>
    <property type="molecule type" value="Genomic_DNA"/>
</dbReference>
<feature type="domain" description="Major facilitator superfamily (MFS) profile" evidence="6">
    <location>
        <begin position="1"/>
        <end position="387"/>
    </location>
</feature>
<comment type="caution">
    <text evidence="7">The sequence shown here is derived from an EMBL/GenBank/DDBJ whole genome shotgun (WGS) entry which is preliminary data.</text>
</comment>
<feature type="transmembrane region" description="Helical" evidence="5">
    <location>
        <begin position="7"/>
        <end position="29"/>
    </location>
</feature>
<dbReference type="Gene3D" id="1.20.1250.20">
    <property type="entry name" value="MFS general substrate transporter like domains"/>
    <property type="match status" value="1"/>
</dbReference>
<organism evidence="7 8">
    <name type="scientific">Vibrio nigripulchritudo SOn1</name>
    <dbReference type="NCBI Taxonomy" id="1238450"/>
    <lineage>
        <taxon>Bacteria</taxon>
        <taxon>Pseudomonadati</taxon>
        <taxon>Pseudomonadota</taxon>
        <taxon>Gammaproteobacteria</taxon>
        <taxon>Vibrionales</taxon>
        <taxon>Vibrionaceae</taxon>
        <taxon>Vibrio</taxon>
    </lineage>
</organism>
<dbReference type="InterPro" id="IPR011701">
    <property type="entry name" value="MFS"/>
</dbReference>
<dbReference type="GO" id="GO:0022857">
    <property type="term" value="F:transmembrane transporter activity"/>
    <property type="evidence" value="ECO:0007669"/>
    <property type="project" value="InterPro"/>
</dbReference>
<evidence type="ECO:0000256" key="3">
    <source>
        <dbReference type="ARBA" id="ARBA00022989"/>
    </source>
</evidence>
<evidence type="ECO:0000313" key="8">
    <source>
        <dbReference type="Proteomes" id="UP000018211"/>
    </source>
</evidence>
<dbReference type="Proteomes" id="UP000018211">
    <property type="component" value="Unassembled WGS sequence"/>
</dbReference>
<sequence length="402" mass="42849">MSPLKQLFILNAVCMTAMMSIIPVIGPIIREVGLLEWHGGLVVAMSGITWLLSAKKWGTTSDRKGRKPVLLIATLGYAISFILMTIWLDLSLQATFNTLVILVGMIVARALVGLFLAAIAPVSTAFVADITTAKERQSAMASIGAASAIGLVAGPALGGWLSQYSLTLPLYVLSIFPVIAWIFIKIRLPETQTNVQPSEDTIRFFDPRLRFPAIAMFICMFAVITAQIIIGFLVLDRIRDTAEETAQLSGIVLTITGITLVITQGMLAKSQGNLLLKSCIIGPIAAVAGLCIVSVAHSALALIAGYVFMAFGLGLLFPTIQAITANSVGKDEQGAAAGTISAVQGLSSILVPIIATVLYQSNQSFPYWFAASLMVVLFLLVLTNQTKFNSPDTSQTEQADLN</sequence>
<dbReference type="RefSeq" id="WP_022612434.1">
    <property type="nucleotide sequence ID" value="NZ_LK391965.1"/>
</dbReference>
<feature type="transmembrane region" description="Helical" evidence="5">
    <location>
        <begin position="335"/>
        <end position="359"/>
    </location>
</feature>
<keyword evidence="4 5" id="KW-0472">Membrane</keyword>
<evidence type="ECO:0000256" key="2">
    <source>
        <dbReference type="ARBA" id="ARBA00022692"/>
    </source>
</evidence>
<feature type="transmembrane region" description="Helical" evidence="5">
    <location>
        <begin position="303"/>
        <end position="323"/>
    </location>
</feature>
<feature type="transmembrane region" description="Helical" evidence="5">
    <location>
        <begin position="35"/>
        <end position="53"/>
    </location>
</feature>
<evidence type="ECO:0000259" key="6">
    <source>
        <dbReference type="PROSITE" id="PS50850"/>
    </source>
</evidence>
<dbReference type="PRINTS" id="PR01035">
    <property type="entry name" value="TCRTETA"/>
</dbReference>
<feature type="transmembrane region" description="Helical" evidence="5">
    <location>
        <begin position="168"/>
        <end position="188"/>
    </location>
</feature>
<feature type="transmembrane region" description="Helical" evidence="5">
    <location>
        <begin position="69"/>
        <end position="88"/>
    </location>
</feature>